<dbReference type="AlphaFoldDB" id="A0A8X6W970"/>
<sequence length="119" mass="13341">MGSNLGSLKTRRAEEPMQVKYVEPQMSSRWCGVEVRRGFASSEPPVALSSIWNENKLGMVTNIDMGYKILLIHLSLNLQTESKIEAMLFCESILQVSPVLVCRVLGMDVQRPGARISWT</sequence>
<reference evidence="1" key="1">
    <citation type="submission" date="2020-08" db="EMBL/GenBank/DDBJ databases">
        <title>Multicomponent nature underlies the extraordinary mechanical properties of spider dragline silk.</title>
        <authorList>
            <person name="Kono N."/>
            <person name="Nakamura H."/>
            <person name="Mori M."/>
            <person name="Yoshida Y."/>
            <person name="Ohtoshi R."/>
            <person name="Malay A.D."/>
            <person name="Moran D.A.P."/>
            <person name="Tomita M."/>
            <person name="Numata K."/>
            <person name="Arakawa K."/>
        </authorList>
    </citation>
    <scope>NUCLEOTIDE SEQUENCE</scope>
</reference>
<proteinExistence type="predicted"/>
<organism evidence="1 2">
    <name type="scientific">Trichonephila clavipes</name>
    <name type="common">Golden silk orbweaver</name>
    <name type="synonym">Nephila clavipes</name>
    <dbReference type="NCBI Taxonomy" id="2585209"/>
    <lineage>
        <taxon>Eukaryota</taxon>
        <taxon>Metazoa</taxon>
        <taxon>Ecdysozoa</taxon>
        <taxon>Arthropoda</taxon>
        <taxon>Chelicerata</taxon>
        <taxon>Arachnida</taxon>
        <taxon>Araneae</taxon>
        <taxon>Araneomorphae</taxon>
        <taxon>Entelegynae</taxon>
        <taxon>Araneoidea</taxon>
        <taxon>Nephilidae</taxon>
        <taxon>Trichonephila</taxon>
    </lineage>
</organism>
<keyword evidence="2" id="KW-1185">Reference proteome</keyword>
<evidence type="ECO:0000313" key="1">
    <source>
        <dbReference type="EMBL" id="GFY30698.1"/>
    </source>
</evidence>
<protein>
    <submittedName>
        <fullName evidence="1">Uncharacterized protein</fullName>
    </submittedName>
</protein>
<dbReference type="Proteomes" id="UP000887159">
    <property type="component" value="Unassembled WGS sequence"/>
</dbReference>
<dbReference type="EMBL" id="BMAU01021394">
    <property type="protein sequence ID" value="GFY30698.1"/>
    <property type="molecule type" value="Genomic_DNA"/>
</dbReference>
<accession>A0A8X6W970</accession>
<evidence type="ECO:0000313" key="2">
    <source>
        <dbReference type="Proteomes" id="UP000887159"/>
    </source>
</evidence>
<name>A0A8X6W970_TRICX</name>
<gene>
    <name evidence="1" type="ORF">TNCV_3118581</name>
</gene>
<comment type="caution">
    <text evidence="1">The sequence shown here is derived from an EMBL/GenBank/DDBJ whole genome shotgun (WGS) entry which is preliminary data.</text>
</comment>